<proteinExistence type="predicted"/>
<dbReference type="GO" id="GO:0015074">
    <property type="term" value="P:DNA integration"/>
    <property type="evidence" value="ECO:0007669"/>
    <property type="project" value="InterPro"/>
</dbReference>
<dbReference type="PROSITE" id="PS51898">
    <property type="entry name" value="TYR_RECOMBINASE"/>
    <property type="match status" value="1"/>
</dbReference>
<dbReference type="CDD" id="cd00397">
    <property type="entry name" value="DNA_BRE_C"/>
    <property type="match status" value="1"/>
</dbReference>
<evidence type="ECO:0000313" key="3">
    <source>
        <dbReference type="EMBL" id="QGP93341.1"/>
    </source>
</evidence>
<dbReference type="Proteomes" id="UP000425916">
    <property type="component" value="Chromosome"/>
</dbReference>
<feature type="domain" description="Tyr recombinase" evidence="2">
    <location>
        <begin position="27"/>
        <end position="92"/>
    </location>
</feature>
<dbReference type="InterPro" id="IPR002104">
    <property type="entry name" value="Integrase_catalytic"/>
</dbReference>
<sequence length="92" mass="10017">MDGLGGRNRGGEGAAEISKACCREQEKAPKALSRREQNRLLRAVERGGKPRDVALIRLMLNSGLRVGEVVALKLEDIEIGERHGKVVVRSGK</sequence>
<evidence type="ECO:0000259" key="2">
    <source>
        <dbReference type="PROSITE" id="PS51898"/>
    </source>
</evidence>
<dbReference type="GO" id="GO:0006310">
    <property type="term" value="P:DNA recombination"/>
    <property type="evidence" value="ECO:0007669"/>
    <property type="project" value="UniProtKB-KW"/>
</dbReference>
<organism evidence="3 4">
    <name type="scientific">Neomoorella glycerini</name>
    <dbReference type="NCBI Taxonomy" id="55779"/>
    <lineage>
        <taxon>Bacteria</taxon>
        <taxon>Bacillati</taxon>
        <taxon>Bacillota</taxon>
        <taxon>Clostridia</taxon>
        <taxon>Neomoorellales</taxon>
        <taxon>Neomoorellaceae</taxon>
        <taxon>Neomoorella</taxon>
    </lineage>
</organism>
<dbReference type="AlphaFoldDB" id="A0A6I5ZVH6"/>
<accession>A0A6I5ZVH6</accession>
<reference evidence="3 4" key="1">
    <citation type="submission" date="2019-11" db="EMBL/GenBank/DDBJ databases">
        <title>Genome sequence of Moorella glycerini DSM11254.</title>
        <authorList>
            <person name="Poehlein A."/>
            <person name="Boeer T."/>
            <person name="Daniel R."/>
        </authorList>
    </citation>
    <scope>NUCLEOTIDE SEQUENCE [LARGE SCALE GENOMIC DNA]</scope>
    <source>
        <strain evidence="3 4">DSM 11254</strain>
    </source>
</reference>
<evidence type="ECO:0000313" key="4">
    <source>
        <dbReference type="Proteomes" id="UP000425916"/>
    </source>
</evidence>
<dbReference type="SUPFAM" id="SSF56349">
    <property type="entry name" value="DNA breaking-rejoining enzymes"/>
    <property type="match status" value="1"/>
</dbReference>
<protein>
    <submittedName>
        <fullName evidence="3">Tyrosine recombinase XerC</fullName>
    </submittedName>
</protein>
<dbReference type="GO" id="GO:0003677">
    <property type="term" value="F:DNA binding"/>
    <property type="evidence" value="ECO:0007669"/>
    <property type="project" value="InterPro"/>
</dbReference>
<dbReference type="InterPro" id="IPR011010">
    <property type="entry name" value="DNA_brk_join_enz"/>
</dbReference>
<keyword evidence="4" id="KW-1185">Reference proteome</keyword>
<dbReference type="Gene3D" id="1.10.443.10">
    <property type="entry name" value="Intergrase catalytic core"/>
    <property type="match status" value="1"/>
</dbReference>
<gene>
    <name evidence="3" type="primary">xerC_2</name>
    <name evidence="3" type="ORF">MGLY_27480</name>
</gene>
<evidence type="ECO:0000256" key="1">
    <source>
        <dbReference type="ARBA" id="ARBA00023172"/>
    </source>
</evidence>
<dbReference type="InterPro" id="IPR013762">
    <property type="entry name" value="Integrase-like_cat_sf"/>
</dbReference>
<name>A0A6I5ZVH6_9FIRM</name>
<dbReference type="EMBL" id="CP046244">
    <property type="protein sequence ID" value="QGP93341.1"/>
    <property type="molecule type" value="Genomic_DNA"/>
</dbReference>
<dbReference type="Pfam" id="PF00589">
    <property type="entry name" value="Phage_integrase"/>
    <property type="match status" value="1"/>
</dbReference>
<keyword evidence="1" id="KW-0233">DNA recombination</keyword>
<dbReference type="OrthoDB" id="184666at2"/>